<evidence type="ECO:0000256" key="1">
    <source>
        <dbReference type="SAM" id="MobiDB-lite"/>
    </source>
</evidence>
<dbReference type="RefSeq" id="XP_060416898.1">
    <property type="nucleotide sequence ID" value="XM_060557148.1"/>
</dbReference>
<comment type="caution">
    <text evidence="2">The sequence shown here is derived from an EMBL/GenBank/DDBJ whole genome shotgun (WGS) entry which is preliminary data.</text>
</comment>
<sequence length="106" mass="11380">MTPPGSLLASNPPAPESSKSPTSISRFWRPAAVPIIPSSFLAGLSVMTLASACSLVSYGPRLEVRIQPFPSRCLSQPSLISTLSHWETRVFGNGNHSSSFLLRGRQ</sequence>
<evidence type="ECO:0000313" key="3">
    <source>
        <dbReference type="Proteomes" id="UP001230504"/>
    </source>
</evidence>
<name>A0AAD8Q7F8_9PEZI</name>
<accession>A0AAD8Q7F8</accession>
<gene>
    <name evidence="2" type="ORF">LY79DRAFT_544955</name>
</gene>
<feature type="region of interest" description="Disordered" evidence="1">
    <location>
        <begin position="1"/>
        <end position="23"/>
    </location>
</feature>
<reference evidence="2" key="1">
    <citation type="submission" date="2021-06" db="EMBL/GenBank/DDBJ databases">
        <title>Comparative genomics, transcriptomics and evolutionary studies reveal genomic signatures of adaptation to plant cell wall in hemibiotrophic fungi.</title>
        <authorList>
            <consortium name="DOE Joint Genome Institute"/>
            <person name="Baroncelli R."/>
            <person name="Diaz J.F."/>
            <person name="Benocci T."/>
            <person name="Peng M."/>
            <person name="Battaglia E."/>
            <person name="Haridas S."/>
            <person name="Andreopoulos W."/>
            <person name="Labutti K."/>
            <person name="Pangilinan J."/>
            <person name="Floch G.L."/>
            <person name="Makela M.R."/>
            <person name="Henrissat B."/>
            <person name="Grigoriev I.V."/>
            <person name="Crouch J.A."/>
            <person name="De Vries R.P."/>
            <person name="Sukno S.A."/>
            <person name="Thon M.R."/>
        </authorList>
    </citation>
    <scope>NUCLEOTIDE SEQUENCE</scope>
    <source>
        <strain evidence="2">CBS 125086</strain>
    </source>
</reference>
<protein>
    <submittedName>
        <fullName evidence="2">Uncharacterized protein</fullName>
    </submittedName>
</protein>
<dbReference type="AlphaFoldDB" id="A0AAD8Q7F8"/>
<dbReference type="EMBL" id="JAHLJV010000013">
    <property type="protein sequence ID" value="KAK1595979.1"/>
    <property type="molecule type" value="Genomic_DNA"/>
</dbReference>
<keyword evidence="3" id="KW-1185">Reference proteome</keyword>
<dbReference type="Proteomes" id="UP001230504">
    <property type="component" value="Unassembled WGS sequence"/>
</dbReference>
<organism evidence="2 3">
    <name type="scientific">Colletotrichum navitas</name>
    <dbReference type="NCBI Taxonomy" id="681940"/>
    <lineage>
        <taxon>Eukaryota</taxon>
        <taxon>Fungi</taxon>
        <taxon>Dikarya</taxon>
        <taxon>Ascomycota</taxon>
        <taxon>Pezizomycotina</taxon>
        <taxon>Sordariomycetes</taxon>
        <taxon>Hypocreomycetidae</taxon>
        <taxon>Glomerellales</taxon>
        <taxon>Glomerellaceae</taxon>
        <taxon>Colletotrichum</taxon>
        <taxon>Colletotrichum graminicola species complex</taxon>
    </lineage>
</organism>
<proteinExistence type="predicted"/>
<evidence type="ECO:0000313" key="2">
    <source>
        <dbReference type="EMBL" id="KAK1595979.1"/>
    </source>
</evidence>
<dbReference type="GeneID" id="85441388"/>